<dbReference type="Proteomes" id="UP000184330">
    <property type="component" value="Unassembled WGS sequence"/>
</dbReference>
<name>A0A1L7XS48_9HELO</name>
<sequence length="240" mass="26904">MASEIHLAIQTPPGPLLQSYNLALPALSPLQSPTIPQTLKDSFFVRETVFVNEQKAVPLQHHIDRDDARSCHWVLYSRPSSTAAPIPTGTVRLVPPPQWPHPKEGARFEAPDADIPAQDPEVLFNAPLPSYIVDKKTNLHDGTEPYIKLGRLCVVKEYRGKKLADLLIQRPLSWVKKRENRERVQGVVKEMEWKGLVCVHAQEGAVKTWARNGFVVDEGMGGWYEGGIPHVGMFLRLALE</sequence>
<feature type="domain" description="N-acetyltransferase" evidence="1">
    <location>
        <begin position="89"/>
        <end position="238"/>
    </location>
</feature>
<dbReference type="GO" id="GO:0016747">
    <property type="term" value="F:acyltransferase activity, transferring groups other than amino-acyl groups"/>
    <property type="evidence" value="ECO:0007669"/>
    <property type="project" value="InterPro"/>
</dbReference>
<gene>
    <name evidence="2" type="ORF">PAC_17666</name>
</gene>
<evidence type="ECO:0000259" key="1">
    <source>
        <dbReference type="PROSITE" id="PS51186"/>
    </source>
</evidence>
<dbReference type="EMBL" id="FJOG01000047">
    <property type="protein sequence ID" value="CZR67767.1"/>
    <property type="molecule type" value="Genomic_DNA"/>
</dbReference>
<dbReference type="InterPro" id="IPR000182">
    <property type="entry name" value="GNAT_dom"/>
</dbReference>
<dbReference type="GO" id="GO:0006048">
    <property type="term" value="P:UDP-N-acetylglucosamine biosynthetic process"/>
    <property type="evidence" value="ECO:0007669"/>
    <property type="project" value="UniProtKB-UniPathway"/>
</dbReference>
<dbReference type="PROSITE" id="PS51186">
    <property type="entry name" value="GNAT"/>
    <property type="match status" value="1"/>
</dbReference>
<evidence type="ECO:0000313" key="3">
    <source>
        <dbReference type="Proteomes" id="UP000184330"/>
    </source>
</evidence>
<protein>
    <recommendedName>
        <fullName evidence="1">N-acetyltransferase domain-containing protein</fullName>
    </recommendedName>
</protein>
<dbReference type="SUPFAM" id="SSF55729">
    <property type="entry name" value="Acyl-CoA N-acyltransferases (Nat)"/>
    <property type="match status" value="1"/>
</dbReference>
<reference evidence="2 3" key="1">
    <citation type="submission" date="2016-03" db="EMBL/GenBank/DDBJ databases">
        <authorList>
            <person name="Ploux O."/>
        </authorList>
    </citation>
    <scope>NUCLEOTIDE SEQUENCE [LARGE SCALE GENOMIC DNA]</scope>
    <source>
        <strain evidence="2 3">UAMH 11012</strain>
    </source>
</reference>
<dbReference type="STRING" id="576137.A0A1L7XS48"/>
<dbReference type="UniPathway" id="UPA00113">
    <property type="reaction ID" value="UER00529"/>
</dbReference>
<dbReference type="OrthoDB" id="329272at2759"/>
<organism evidence="2 3">
    <name type="scientific">Phialocephala subalpina</name>
    <dbReference type="NCBI Taxonomy" id="576137"/>
    <lineage>
        <taxon>Eukaryota</taxon>
        <taxon>Fungi</taxon>
        <taxon>Dikarya</taxon>
        <taxon>Ascomycota</taxon>
        <taxon>Pezizomycotina</taxon>
        <taxon>Leotiomycetes</taxon>
        <taxon>Helotiales</taxon>
        <taxon>Mollisiaceae</taxon>
        <taxon>Phialocephala</taxon>
        <taxon>Phialocephala fortinii species complex</taxon>
    </lineage>
</organism>
<dbReference type="Gene3D" id="3.40.630.30">
    <property type="match status" value="1"/>
</dbReference>
<dbReference type="InterPro" id="IPR016181">
    <property type="entry name" value="Acyl_CoA_acyltransferase"/>
</dbReference>
<dbReference type="AlphaFoldDB" id="A0A1L7XS48"/>
<keyword evidence="3" id="KW-1185">Reference proteome</keyword>
<accession>A0A1L7XS48</accession>
<proteinExistence type="predicted"/>
<evidence type="ECO:0000313" key="2">
    <source>
        <dbReference type="EMBL" id="CZR67767.1"/>
    </source>
</evidence>